<reference evidence="2" key="2">
    <citation type="submission" date="2020-11" db="EMBL/GenBank/DDBJ databases">
        <authorList>
            <person name="McCartney M.A."/>
            <person name="Auch B."/>
            <person name="Kono T."/>
            <person name="Mallez S."/>
            <person name="Becker A."/>
            <person name="Gohl D.M."/>
            <person name="Silverstein K.A.T."/>
            <person name="Koren S."/>
            <person name="Bechman K.B."/>
            <person name="Herman A."/>
            <person name="Abrahante J.E."/>
            <person name="Garbe J."/>
        </authorList>
    </citation>
    <scope>NUCLEOTIDE SEQUENCE</scope>
    <source>
        <strain evidence="2">Duluth1</strain>
        <tissue evidence="2">Whole animal</tissue>
    </source>
</reference>
<dbReference type="EMBL" id="JAIWYP010000009">
    <property type="protein sequence ID" value="KAH3774813.1"/>
    <property type="molecule type" value="Genomic_DNA"/>
</dbReference>
<keyword evidence="3" id="KW-1185">Reference proteome</keyword>
<comment type="caution">
    <text evidence="2">The sequence shown here is derived from an EMBL/GenBank/DDBJ whole genome shotgun (WGS) entry which is preliminary data.</text>
</comment>
<reference evidence="2" key="1">
    <citation type="journal article" date="2019" name="bioRxiv">
        <title>The Genome of the Zebra Mussel, Dreissena polymorpha: A Resource for Invasive Species Research.</title>
        <authorList>
            <person name="McCartney M.A."/>
            <person name="Auch B."/>
            <person name="Kono T."/>
            <person name="Mallez S."/>
            <person name="Zhang Y."/>
            <person name="Obille A."/>
            <person name="Becker A."/>
            <person name="Abrahante J.E."/>
            <person name="Garbe J."/>
            <person name="Badalamenti J.P."/>
            <person name="Herman A."/>
            <person name="Mangelson H."/>
            <person name="Liachko I."/>
            <person name="Sullivan S."/>
            <person name="Sone E.D."/>
            <person name="Koren S."/>
            <person name="Silverstein K.A.T."/>
            <person name="Beckman K.B."/>
            <person name="Gohl D.M."/>
        </authorList>
    </citation>
    <scope>NUCLEOTIDE SEQUENCE</scope>
    <source>
        <strain evidence="2">Duluth1</strain>
        <tissue evidence="2">Whole animal</tissue>
    </source>
</reference>
<name>A0A9D4IKC6_DREPO</name>
<dbReference type="Proteomes" id="UP000828390">
    <property type="component" value="Unassembled WGS sequence"/>
</dbReference>
<dbReference type="EMBL" id="JAIWYP010000016">
    <property type="protein sequence ID" value="KAH3695138.1"/>
    <property type="molecule type" value="Genomic_DNA"/>
</dbReference>
<dbReference type="AlphaFoldDB" id="A0A9D4IKC6"/>
<organism evidence="2 3">
    <name type="scientific">Dreissena polymorpha</name>
    <name type="common">Zebra mussel</name>
    <name type="synonym">Mytilus polymorpha</name>
    <dbReference type="NCBI Taxonomy" id="45954"/>
    <lineage>
        <taxon>Eukaryota</taxon>
        <taxon>Metazoa</taxon>
        <taxon>Spiralia</taxon>
        <taxon>Lophotrochozoa</taxon>
        <taxon>Mollusca</taxon>
        <taxon>Bivalvia</taxon>
        <taxon>Autobranchia</taxon>
        <taxon>Heteroconchia</taxon>
        <taxon>Euheterodonta</taxon>
        <taxon>Imparidentia</taxon>
        <taxon>Neoheterodontei</taxon>
        <taxon>Myida</taxon>
        <taxon>Dreissenoidea</taxon>
        <taxon>Dreissenidae</taxon>
        <taxon>Dreissena</taxon>
    </lineage>
</organism>
<proteinExistence type="predicted"/>
<evidence type="ECO:0000313" key="1">
    <source>
        <dbReference type="EMBL" id="KAH3695138.1"/>
    </source>
</evidence>
<protein>
    <submittedName>
        <fullName evidence="2">Uncharacterized protein</fullName>
    </submittedName>
</protein>
<evidence type="ECO:0000313" key="3">
    <source>
        <dbReference type="Proteomes" id="UP000828390"/>
    </source>
</evidence>
<accession>A0A9D4IKC6</accession>
<gene>
    <name evidence="1" type="ORF">DPMN_082594</name>
    <name evidence="2" type="ORF">DPMN_176206</name>
</gene>
<evidence type="ECO:0000313" key="2">
    <source>
        <dbReference type="EMBL" id="KAH3774813.1"/>
    </source>
</evidence>
<sequence length="55" mass="6442">MVIILEIEPLTKPLVCRDHVCLADTIDRGEDLCRPLTNVSMDDMPYQIRLPFRRE</sequence>